<accession>A0A822XRE2</accession>
<dbReference type="PANTHER" id="PTHR12741:SF7">
    <property type="entry name" value="CALLOSE SYNTHASE 12"/>
    <property type="match status" value="1"/>
</dbReference>
<organism evidence="1 2">
    <name type="scientific">Nelumbo nucifera</name>
    <name type="common">Sacred lotus</name>
    <dbReference type="NCBI Taxonomy" id="4432"/>
    <lineage>
        <taxon>Eukaryota</taxon>
        <taxon>Viridiplantae</taxon>
        <taxon>Streptophyta</taxon>
        <taxon>Embryophyta</taxon>
        <taxon>Tracheophyta</taxon>
        <taxon>Spermatophyta</taxon>
        <taxon>Magnoliopsida</taxon>
        <taxon>Proteales</taxon>
        <taxon>Nelumbonaceae</taxon>
        <taxon>Nelumbo</taxon>
    </lineage>
</organism>
<dbReference type="PANTHER" id="PTHR12741">
    <property type="entry name" value="LYST-INTERACTING PROTEIN LIP5 DOPAMINE RESPONSIVE PROTEIN DRG-1"/>
    <property type="match status" value="1"/>
</dbReference>
<evidence type="ECO:0000313" key="2">
    <source>
        <dbReference type="Proteomes" id="UP000607653"/>
    </source>
</evidence>
<comment type="caution">
    <text evidence="1">The sequence shown here is derived from an EMBL/GenBank/DDBJ whole genome shotgun (WGS) entry which is preliminary data.</text>
</comment>
<evidence type="ECO:0000313" key="1">
    <source>
        <dbReference type="EMBL" id="DAD22897.1"/>
    </source>
</evidence>
<dbReference type="EMBL" id="DUZY01000001">
    <property type="protein sequence ID" value="DAD22897.1"/>
    <property type="molecule type" value="Genomic_DNA"/>
</dbReference>
<gene>
    <name evidence="1" type="ORF">HUJ06_024360</name>
</gene>
<reference evidence="1 2" key="1">
    <citation type="journal article" date="2020" name="Mol. Biol. Evol.">
        <title>Distinct Expression and Methylation Patterns for Genes with Different Fates following a Single Whole-Genome Duplication in Flowering Plants.</title>
        <authorList>
            <person name="Shi T."/>
            <person name="Rahmani R.S."/>
            <person name="Gugger P.F."/>
            <person name="Wang M."/>
            <person name="Li H."/>
            <person name="Zhang Y."/>
            <person name="Li Z."/>
            <person name="Wang Q."/>
            <person name="Van de Peer Y."/>
            <person name="Marchal K."/>
            <person name="Chen J."/>
        </authorList>
    </citation>
    <scope>NUCLEOTIDE SEQUENCE [LARGE SCALE GENOMIC DNA]</scope>
    <source>
        <tissue evidence="1">Leaf</tissue>
    </source>
</reference>
<dbReference type="Proteomes" id="UP000607653">
    <property type="component" value="Unassembled WGS sequence"/>
</dbReference>
<proteinExistence type="predicted"/>
<sequence>MCCTCKSRTVENFLSWAIPRCWLDEVTSTNSHGDVMEHLANVERAFNVCPRTFVGRGLREGLVENIRYTLFWVAVLASKFTFTYFLQIKPTVASTRAVLNFKNIRSGTQFLPTLLGQQLGYSPTWVARCHSPIETAVWAGQVARCHSPIETAVWAGPVICED</sequence>
<protein>
    <submittedName>
        <fullName evidence="1">Uncharacterized protein</fullName>
    </submittedName>
</protein>
<keyword evidence="2" id="KW-1185">Reference proteome</keyword>
<dbReference type="AlphaFoldDB" id="A0A822XRE2"/>
<name>A0A822XRE2_NELNU</name>